<organism evidence="2">
    <name type="scientific">Candidatus Methanophaga sp. ANME-1 ERB7</name>
    <dbReference type="NCBI Taxonomy" id="2759913"/>
    <lineage>
        <taxon>Archaea</taxon>
        <taxon>Methanobacteriati</taxon>
        <taxon>Methanobacteriota</taxon>
        <taxon>Stenosarchaea group</taxon>
        <taxon>Methanomicrobia</taxon>
        <taxon>Candidatus Methanophagales</taxon>
        <taxon>Candidatus Methanophagaceae</taxon>
        <taxon>Candidatus Methanophaga</taxon>
    </lineage>
</organism>
<reference evidence="2" key="1">
    <citation type="submission" date="2020-06" db="EMBL/GenBank/DDBJ databases">
        <title>Unique genomic features of the anaerobic methanotrophic archaea.</title>
        <authorList>
            <person name="Chadwick G.L."/>
            <person name="Skennerton C.T."/>
            <person name="Laso-Perez R."/>
            <person name="Leu A.O."/>
            <person name="Speth D.R."/>
            <person name="Yu H."/>
            <person name="Morgan-Lang C."/>
            <person name="Hatzenpichler R."/>
            <person name="Goudeau D."/>
            <person name="Malmstrom R."/>
            <person name="Brazelton W.J."/>
            <person name="Woyke T."/>
            <person name="Hallam S.J."/>
            <person name="Tyson G.W."/>
            <person name="Wegener G."/>
            <person name="Boetius A."/>
            <person name="Orphan V."/>
        </authorList>
    </citation>
    <scope>NUCLEOTIDE SEQUENCE</scope>
</reference>
<evidence type="ECO:0000313" key="2">
    <source>
        <dbReference type="EMBL" id="QNO55853.1"/>
    </source>
</evidence>
<gene>
    <name evidence="2" type="ORF">FMLIDMBJ_00001</name>
</gene>
<dbReference type="PANTHER" id="PTHR31332:SF0">
    <property type="entry name" value="7-HYDROXYMETHYL CHLOROPHYLL A REDUCTASE, CHLOROPLASTIC"/>
    <property type="match status" value="1"/>
</dbReference>
<proteinExistence type="predicted"/>
<dbReference type="InterPro" id="IPR007516">
    <property type="entry name" value="Co_F420_Hydgase/DH_bsu_N"/>
</dbReference>
<dbReference type="EMBL" id="MT631632">
    <property type="protein sequence ID" value="QNO55853.1"/>
    <property type="molecule type" value="Genomic_DNA"/>
</dbReference>
<sequence>MEEKRDFGDLEREVIEKGKCALCGGCVATCRLLDYSYLSVDFSEERPVIREGQQCPSDCGYCYYQCPRVEKPELRAGLEEMYEVASTDEEIRKACQDGGAVTSLLAYALDEAIVEGCITVADKGEWKPEVQVARDKAGLIKSAGSKYTPAATLTGIADAILEYDLQSVALVGTPCGMSSYEKMFVVGKDTHDAHNFSSHIKLRIGLFCMGTYSYEKLIKEYLEHAQGVNIEEVTKLQISEDVLHLYAGDKELLSAGINEIEDYKRDGCTVCEDFAGLFSDISVGNNGTPEGKSSVIVRTDFGKKVFEGALERGYIEAKPIDKSGADLIHRLMKAKKEAGIAEKERRMKKQK</sequence>
<dbReference type="Gene3D" id="3.30.70.20">
    <property type="match status" value="1"/>
</dbReference>
<dbReference type="AlphaFoldDB" id="A0A7G9Z6G9"/>
<dbReference type="InterPro" id="IPR017896">
    <property type="entry name" value="4Fe4S_Fe-S-bd"/>
</dbReference>
<dbReference type="InterPro" id="IPR007525">
    <property type="entry name" value="FrhB_FdhB_C"/>
</dbReference>
<dbReference type="GO" id="GO:0052592">
    <property type="term" value="F:oxidoreductase activity, acting on CH or CH2 groups, with an iron-sulfur protein as acceptor"/>
    <property type="evidence" value="ECO:0007669"/>
    <property type="project" value="TreeGrafter"/>
</dbReference>
<dbReference type="PANTHER" id="PTHR31332">
    <property type="entry name" value="7-HYDROXYMETHYL CHLOROPHYLL A REDUCTASE, CHLOROPLASTIC"/>
    <property type="match status" value="1"/>
</dbReference>
<protein>
    <recommendedName>
        <fullName evidence="1">4Fe-4S ferredoxin-type domain-containing protein</fullName>
    </recommendedName>
</protein>
<evidence type="ECO:0000259" key="1">
    <source>
        <dbReference type="PROSITE" id="PS51379"/>
    </source>
</evidence>
<feature type="domain" description="4Fe-4S ferredoxin-type" evidence="1">
    <location>
        <begin position="45"/>
        <end position="77"/>
    </location>
</feature>
<dbReference type="PROSITE" id="PS51379">
    <property type="entry name" value="4FE4S_FER_2"/>
    <property type="match status" value="1"/>
</dbReference>
<name>A0A7G9Z6G9_9EURY</name>
<dbReference type="Pfam" id="PF04432">
    <property type="entry name" value="FrhB_FdhB_C"/>
    <property type="match status" value="1"/>
</dbReference>
<accession>A0A7G9Z6G9</accession>
<dbReference type="Pfam" id="PF04422">
    <property type="entry name" value="FrhB_FdhB_N"/>
    <property type="match status" value="1"/>
</dbReference>
<dbReference type="InterPro" id="IPR045220">
    <property type="entry name" value="FRHB/FDHB/HCAR-like"/>
</dbReference>